<keyword evidence="3" id="KW-1003">Cell membrane</keyword>
<name>A0A6I9SYT4_SESIN</name>
<keyword evidence="8" id="KW-0449">Lipoprotein</keyword>
<keyword evidence="11" id="KW-1185">Reference proteome</keyword>
<keyword evidence="4" id="KW-0472">Membrane</keyword>
<organism evidence="11 12">
    <name type="scientific">Sesamum indicum</name>
    <name type="common">Oriental sesame</name>
    <name type="synonym">Sesamum orientale</name>
    <dbReference type="NCBI Taxonomy" id="4182"/>
    <lineage>
        <taxon>Eukaryota</taxon>
        <taxon>Viridiplantae</taxon>
        <taxon>Streptophyta</taxon>
        <taxon>Embryophyta</taxon>
        <taxon>Tracheophyta</taxon>
        <taxon>Spermatophyta</taxon>
        <taxon>Magnoliopsida</taxon>
        <taxon>eudicotyledons</taxon>
        <taxon>Gunneridae</taxon>
        <taxon>Pentapetalae</taxon>
        <taxon>asterids</taxon>
        <taxon>lamiids</taxon>
        <taxon>Lamiales</taxon>
        <taxon>Pedaliaceae</taxon>
        <taxon>Sesamum</taxon>
    </lineage>
</organism>
<gene>
    <name evidence="12" type="primary">LOC105158033</name>
</gene>
<dbReference type="GO" id="GO:0098552">
    <property type="term" value="C:side of membrane"/>
    <property type="evidence" value="ECO:0007669"/>
    <property type="project" value="UniProtKB-KW"/>
</dbReference>
<dbReference type="Pfam" id="PF14368">
    <property type="entry name" value="LTP_2"/>
    <property type="match status" value="1"/>
</dbReference>
<dbReference type="KEGG" id="sind:105158033"/>
<accession>A0A6I9SYT4</accession>
<evidence type="ECO:0000259" key="10">
    <source>
        <dbReference type="SMART" id="SM00499"/>
    </source>
</evidence>
<feature type="signal peptide" evidence="9">
    <location>
        <begin position="1"/>
        <end position="24"/>
    </location>
</feature>
<evidence type="ECO:0000256" key="4">
    <source>
        <dbReference type="ARBA" id="ARBA00022622"/>
    </source>
</evidence>
<sequence length="179" mass="18909">MSCPLSLLPLLLVFLCWISADAVAQSTVAECGPSLLPLAPCAPFVQGTAATPVQSCCDSLNRLYSQNPTCICVLLHDNSLSSSFPINATLAHQLPLLCNLHIDTSTCAGISSPSLSPPAQVSFGARPNSTVTASPVVAATPRPSFVGFGFHRNGEVRVKAEVQLWMLLIFTLLAKYAQL</sequence>
<dbReference type="CDD" id="cd00010">
    <property type="entry name" value="AAI_LTSS"/>
    <property type="match status" value="1"/>
</dbReference>
<feature type="chain" id="PRO_5026868329" evidence="9">
    <location>
        <begin position="25"/>
        <end position="179"/>
    </location>
</feature>
<keyword evidence="6" id="KW-1015">Disulfide bond</keyword>
<keyword evidence="7" id="KW-0325">Glycoprotein</keyword>
<dbReference type="Gramene" id="SIN_1017375.t">
    <property type="protein sequence ID" value="SIN_1017375.t"/>
    <property type="gene ID" value="SIN_1017375"/>
</dbReference>
<dbReference type="AlphaFoldDB" id="A0A6I9SYT4"/>
<comment type="subcellular location">
    <subcellularLocation>
        <location evidence="1">Cell membrane</location>
        <topology evidence="1">Lipid-anchor</topology>
        <topology evidence="1">GPI-anchor</topology>
    </subcellularLocation>
</comment>
<evidence type="ECO:0000256" key="5">
    <source>
        <dbReference type="ARBA" id="ARBA00022729"/>
    </source>
</evidence>
<dbReference type="GeneID" id="105158033"/>
<evidence type="ECO:0000256" key="1">
    <source>
        <dbReference type="ARBA" id="ARBA00004609"/>
    </source>
</evidence>
<evidence type="ECO:0000256" key="7">
    <source>
        <dbReference type="ARBA" id="ARBA00023180"/>
    </source>
</evidence>
<evidence type="ECO:0000256" key="6">
    <source>
        <dbReference type="ARBA" id="ARBA00023157"/>
    </source>
</evidence>
<dbReference type="FunCoup" id="A0A6I9SYT4">
    <property type="interactions" value="3"/>
</dbReference>
<dbReference type="OrthoDB" id="664243at2759"/>
<dbReference type="InterPro" id="IPR016140">
    <property type="entry name" value="Bifunc_inhib/LTP/seed_store"/>
</dbReference>
<comment type="similarity">
    <text evidence="2">Belongs to the plant LTP family.</text>
</comment>
<dbReference type="InterPro" id="IPR036312">
    <property type="entry name" value="Bifun_inhib/LTP/seed_sf"/>
</dbReference>
<dbReference type="Gene3D" id="1.10.110.10">
    <property type="entry name" value="Plant lipid-transfer and hydrophobic proteins"/>
    <property type="match status" value="1"/>
</dbReference>
<dbReference type="InterPro" id="IPR043325">
    <property type="entry name" value="LTSS"/>
</dbReference>
<evidence type="ECO:0000313" key="12">
    <source>
        <dbReference type="RefSeq" id="XP_011072938.1"/>
    </source>
</evidence>
<evidence type="ECO:0000313" key="11">
    <source>
        <dbReference type="Proteomes" id="UP000504604"/>
    </source>
</evidence>
<keyword evidence="4" id="KW-0336">GPI-anchor</keyword>
<proteinExistence type="inferred from homology"/>
<feature type="domain" description="Bifunctional inhibitor/plant lipid transfer protein/seed storage helical" evidence="10">
    <location>
        <begin position="31"/>
        <end position="107"/>
    </location>
</feature>
<keyword evidence="5 9" id="KW-0732">Signal</keyword>
<dbReference type="PANTHER" id="PTHR33044">
    <property type="entry name" value="BIFUNCTIONAL INHIBITOR/LIPID-TRANSFER PROTEIN/SEED STORAGE 2S ALBUMIN SUPERFAMILY PROTEIN-RELATED"/>
    <property type="match status" value="1"/>
</dbReference>
<dbReference type="Proteomes" id="UP000504604">
    <property type="component" value="Linkage group LG3"/>
</dbReference>
<evidence type="ECO:0000256" key="3">
    <source>
        <dbReference type="ARBA" id="ARBA00022475"/>
    </source>
</evidence>
<dbReference type="SMART" id="SM00499">
    <property type="entry name" value="AAI"/>
    <property type="match status" value="1"/>
</dbReference>
<evidence type="ECO:0000256" key="9">
    <source>
        <dbReference type="SAM" id="SignalP"/>
    </source>
</evidence>
<dbReference type="InParanoid" id="A0A6I9SYT4"/>
<dbReference type="RefSeq" id="XP_011072938.1">
    <property type="nucleotide sequence ID" value="XM_011074636.2"/>
</dbReference>
<dbReference type="SUPFAM" id="SSF47699">
    <property type="entry name" value="Bifunctional inhibitor/lipid-transfer protein/seed storage 2S albumin"/>
    <property type="match status" value="1"/>
</dbReference>
<reference evidence="12" key="1">
    <citation type="submission" date="2025-08" db="UniProtKB">
        <authorList>
            <consortium name="RefSeq"/>
        </authorList>
    </citation>
    <scope>IDENTIFICATION</scope>
</reference>
<evidence type="ECO:0000256" key="2">
    <source>
        <dbReference type="ARBA" id="ARBA00009748"/>
    </source>
</evidence>
<protein>
    <submittedName>
        <fullName evidence="12">Protein YLS3</fullName>
    </submittedName>
</protein>
<evidence type="ECO:0000256" key="8">
    <source>
        <dbReference type="ARBA" id="ARBA00023288"/>
    </source>
</evidence>
<dbReference type="GO" id="GO:0005886">
    <property type="term" value="C:plasma membrane"/>
    <property type="evidence" value="ECO:0007669"/>
    <property type="project" value="UniProtKB-SubCell"/>
</dbReference>